<keyword evidence="3" id="KW-1185">Reference proteome</keyword>
<organism evidence="2 3">
    <name type="scientific">Caerostris darwini</name>
    <dbReference type="NCBI Taxonomy" id="1538125"/>
    <lineage>
        <taxon>Eukaryota</taxon>
        <taxon>Metazoa</taxon>
        <taxon>Ecdysozoa</taxon>
        <taxon>Arthropoda</taxon>
        <taxon>Chelicerata</taxon>
        <taxon>Arachnida</taxon>
        <taxon>Araneae</taxon>
        <taxon>Araneomorphae</taxon>
        <taxon>Entelegynae</taxon>
        <taxon>Araneoidea</taxon>
        <taxon>Araneidae</taxon>
        <taxon>Caerostris</taxon>
    </lineage>
</organism>
<gene>
    <name evidence="2" type="ORF">CDAR_35661</name>
</gene>
<feature type="region of interest" description="Disordered" evidence="1">
    <location>
        <begin position="24"/>
        <end position="51"/>
    </location>
</feature>
<evidence type="ECO:0000313" key="2">
    <source>
        <dbReference type="EMBL" id="GIY67689.1"/>
    </source>
</evidence>
<dbReference type="Proteomes" id="UP001054837">
    <property type="component" value="Unassembled WGS sequence"/>
</dbReference>
<proteinExistence type="predicted"/>
<evidence type="ECO:0000313" key="3">
    <source>
        <dbReference type="Proteomes" id="UP001054837"/>
    </source>
</evidence>
<name>A0AAV4VCH1_9ARAC</name>
<dbReference type="EMBL" id="BPLQ01012768">
    <property type="protein sequence ID" value="GIY67689.1"/>
    <property type="molecule type" value="Genomic_DNA"/>
</dbReference>
<evidence type="ECO:0000256" key="1">
    <source>
        <dbReference type="SAM" id="MobiDB-lite"/>
    </source>
</evidence>
<dbReference type="AlphaFoldDB" id="A0AAV4VCH1"/>
<reference evidence="2 3" key="1">
    <citation type="submission" date="2021-06" db="EMBL/GenBank/DDBJ databases">
        <title>Caerostris darwini draft genome.</title>
        <authorList>
            <person name="Kono N."/>
            <person name="Arakawa K."/>
        </authorList>
    </citation>
    <scope>NUCLEOTIDE SEQUENCE [LARGE SCALE GENOMIC DNA]</scope>
</reference>
<protein>
    <submittedName>
        <fullName evidence="2">Uncharacterized protein</fullName>
    </submittedName>
</protein>
<sequence>MYLRRVEGVAKQIAVVKRNDSFKGVKKKKGIPPERVNVPPKMASSRRMRHPEPSIGPYWKVTWSCGIREKTVVVVDKI</sequence>
<accession>A0AAV4VCH1</accession>
<comment type="caution">
    <text evidence="2">The sequence shown here is derived from an EMBL/GenBank/DDBJ whole genome shotgun (WGS) entry which is preliminary data.</text>
</comment>